<organism evidence="2 3">
    <name type="scientific">Adhaeribacter terreus</name>
    <dbReference type="NCBI Taxonomy" id="529703"/>
    <lineage>
        <taxon>Bacteria</taxon>
        <taxon>Pseudomonadati</taxon>
        <taxon>Bacteroidota</taxon>
        <taxon>Cytophagia</taxon>
        <taxon>Cytophagales</taxon>
        <taxon>Hymenobacteraceae</taxon>
        <taxon>Adhaeribacter</taxon>
    </lineage>
</organism>
<gene>
    <name evidence="2" type="ORF">ACFPIB_13815</name>
</gene>
<evidence type="ECO:0000313" key="2">
    <source>
        <dbReference type="EMBL" id="MFC5271690.1"/>
    </source>
</evidence>
<proteinExistence type="predicted"/>
<dbReference type="EMBL" id="JBHSKT010000008">
    <property type="protein sequence ID" value="MFC5271690.1"/>
    <property type="molecule type" value="Genomic_DNA"/>
</dbReference>
<dbReference type="RefSeq" id="WP_378018050.1">
    <property type="nucleotide sequence ID" value="NZ_JBHSKT010000008.1"/>
</dbReference>
<accession>A0ABW0EER7</accession>
<comment type="caution">
    <text evidence="2">The sequence shown here is derived from an EMBL/GenBank/DDBJ whole genome shotgun (WGS) entry which is preliminary data.</text>
</comment>
<evidence type="ECO:0000256" key="1">
    <source>
        <dbReference type="SAM" id="Coils"/>
    </source>
</evidence>
<protein>
    <submittedName>
        <fullName evidence="2">Uncharacterized protein</fullName>
    </submittedName>
</protein>
<sequence>MKAETEFILQCNRNSFIEQVMYVREKLNAEALLNQPLLFCLTPEYLEAGRRFIEAIRWSGKAENFDLEILLNNKKYLFTFSGVMLRDHIIIVAQHTVPDKQSDDLPITEMVAEEVENSIAETTEITEPEKQTEVTVWDLLEEMSRLNNELINTKRELVRKNMELERLQQQLKKG</sequence>
<keyword evidence="1" id="KW-0175">Coiled coil</keyword>
<keyword evidence="3" id="KW-1185">Reference proteome</keyword>
<evidence type="ECO:0000313" key="3">
    <source>
        <dbReference type="Proteomes" id="UP001596161"/>
    </source>
</evidence>
<feature type="coiled-coil region" evidence="1">
    <location>
        <begin position="136"/>
        <end position="174"/>
    </location>
</feature>
<reference evidence="3" key="1">
    <citation type="journal article" date="2019" name="Int. J. Syst. Evol. Microbiol.">
        <title>The Global Catalogue of Microorganisms (GCM) 10K type strain sequencing project: providing services to taxonomists for standard genome sequencing and annotation.</title>
        <authorList>
            <consortium name="The Broad Institute Genomics Platform"/>
            <consortium name="The Broad Institute Genome Sequencing Center for Infectious Disease"/>
            <person name="Wu L."/>
            <person name="Ma J."/>
        </authorList>
    </citation>
    <scope>NUCLEOTIDE SEQUENCE [LARGE SCALE GENOMIC DNA]</scope>
    <source>
        <strain evidence="3">KACC 12602</strain>
    </source>
</reference>
<dbReference type="Proteomes" id="UP001596161">
    <property type="component" value="Unassembled WGS sequence"/>
</dbReference>
<name>A0ABW0EER7_9BACT</name>